<name>A0A5C5NZ33_9PSED</name>
<comment type="caution">
    <text evidence="1">The sequence shown here is derived from an EMBL/GenBank/DDBJ whole genome shotgun (WGS) entry which is preliminary data.</text>
</comment>
<dbReference type="AlphaFoldDB" id="A0A5C5NZ33"/>
<dbReference type="EMBL" id="VFES01000027">
    <property type="protein sequence ID" value="TWR58284.1"/>
    <property type="molecule type" value="Genomic_DNA"/>
</dbReference>
<evidence type="ECO:0000313" key="1">
    <source>
        <dbReference type="EMBL" id="TWR58284.1"/>
    </source>
</evidence>
<proteinExistence type="predicted"/>
<gene>
    <name evidence="1" type="ORF">FIV39_28860</name>
</gene>
<accession>A0A5C5NZ33</accession>
<reference evidence="1 2" key="1">
    <citation type="submission" date="2019-06" db="EMBL/GenBank/DDBJ databases">
        <title>Pseudomonas bimorpha sp. nov. isolated from bovine raw milk and skim milk concentrate.</title>
        <authorList>
            <person name="Hofmann K."/>
            <person name="Huptas C."/>
            <person name="Doll E."/>
            <person name="Scherer S."/>
            <person name="Wenning M."/>
        </authorList>
    </citation>
    <scope>NUCLEOTIDE SEQUENCE [LARGE SCALE GENOMIC DNA]</scope>
    <source>
        <strain evidence="1 2">DSM 17515</strain>
    </source>
</reference>
<protein>
    <submittedName>
        <fullName evidence="1">Uncharacterized protein</fullName>
    </submittedName>
</protein>
<evidence type="ECO:0000313" key="2">
    <source>
        <dbReference type="Proteomes" id="UP000317267"/>
    </source>
</evidence>
<organism evidence="1 2">
    <name type="scientific">Pseudomonas grimontii</name>
    <dbReference type="NCBI Taxonomy" id="129847"/>
    <lineage>
        <taxon>Bacteria</taxon>
        <taxon>Pseudomonadati</taxon>
        <taxon>Pseudomonadota</taxon>
        <taxon>Gammaproteobacteria</taxon>
        <taxon>Pseudomonadales</taxon>
        <taxon>Pseudomonadaceae</taxon>
        <taxon>Pseudomonas</taxon>
    </lineage>
</organism>
<dbReference type="Proteomes" id="UP000317267">
    <property type="component" value="Unassembled WGS sequence"/>
</dbReference>
<sequence>MGEKVSIWIARRSVHRAGRWHCCRLMRKNAPLL</sequence>